<dbReference type="OrthoDB" id="9805019at2"/>
<dbReference type="PANTHER" id="PTHR30081:SF1">
    <property type="entry name" value="PROTEIN TRANSLOCASE SUBUNIT SECD"/>
    <property type="match status" value="1"/>
</dbReference>
<keyword evidence="3 9" id="KW-1003">Cell membrane</keyword>
<reference evidence="13 14" key="1">
    <citation type="submission" date="2018-10" db="EMBL/GenBank/DDBJ databases">
        <title>Genomic Encyclopedia of Archaeal and Bacterial Type Strains, Phase II (KMG-II): from individual species to whole genera.</title>
        <authorList>
            <person name="Goeker M."/>
        </authorList>
    </citation>
    <scope>NUCLEOTIDE SEQUENCE [LARGE SCALE GENOMIC DNA]</scope>
    <source>
        <strain evidence="13 14">DSM 16510</strain>
    </source>
</reference>
<dbReference type="Gene3D" id="1.20.1640.10">
    <property type="entry name" value="Multidrug efflux transporter AcrB transmembrane domain"/>
    <property type="match status" value="1"/>
</dbReference>
<feature type="transmembrane region" description="Helical" evidence="9">
    <location>
        <begin position="463"/>
        <end position="483"/>
    </location>
</feature>
<dbReference type="NCBIfam" id="TIGR01129">
    <property type="entry name" value="secD"/>
    <property type="match status" value="1"/>
</dbReference>
<evidence type="ECO:0000259" key="11">
    <source>
        <dbReference type="Pfam" id="PF21760"/>
    </source>
</evidence>
<keyword evidence="2 9" id="KW-0813">Transport</keyword>
<dbReference type="GO" id="GO:0065002">
    <property type="term" value="P:intracellular protein transmembrane transport"/>
    <property type="evidence" value="ECO:0007669"/>
    <property type="project" value="UniProtKB-UniRule"/>
</dbReference>
<dbReference type="GO" id="GO:0005886">
    <property type="term" value="C:plasma membrane"/>
    <property type="evidence" value="ECO:0007669"/>
    <property type="project" value="UniProtKB-SubCell"/>
</dbReference>
<dbReference type="SUPFAM" id="SSF82866">
    <property type="entry name" value="Multidrug efflux transporter AcrB transmembrane domain"/>
    <property type="match status" value="1"/>
</dbReference>
<feature type="domain" description="SecDF P1 head subdomain" evidence="12">
    <location>
        <begin position="208"/>
        <end position="317"/>
    </location>
</feature>
<dbReference type="InterPro" id="IPR048634">
    <property type="entry name" value="SecD_SecF_C"/>
</dbReference>
<feature type="domain" description="Protein translocase subunit SecDF P1" evidence="11">
    <location>
        <begin position="132"/>
        <end position="190"/>
    </location>
</feature>
<comment type="similarity">
    <text evidence="9">Belongs to the SecD/SecF family. SecD subfamily.</text>
</comment>
<evidence type="ECO:0000259" key="10">
    <source>
        <dbReference type="Pfam" id="PF02355"/>
    </source>
</evidence>
<evidence type="ECO:0000313" key="14">
    <source>
        <dbReference type="Proteomes" id="UP000267841"/>
    </source>
</evidence>
<evidence type="ECO:0000256" key="1">
    <source>
        <dbReference type="ARBA" id="ARBA00004651"/>
    </source>
</evidence>
<dbReference type="Pfam" id="PF02355">
    <property type="entry name" value="SecD_SecF_C"/>
    <property type="match status" value="1"/>
</dbReference>
<dbReference type="Proteomes" id="UP000267841">
    <property type="component" value="Unassembled WGS sequence"/>
</dbReference>
<dbReference type="InterPro" id="IPR005791">
    <property type="entry name" value="SecD"/>
</dbReference>
<dbReference type="PANTHER" id="PTHR30081">
    <property type="entry name" value="PROTEIN-EXPORT MEMBRANE PROTEIN SEC"/>
    <property type="match status" value="1"/>
</dbReference>
<gene>
    <name evidence="9" type="primary">secD</name>
    <name evidence="13" type="ORF">BCF55_0384</name>
</gene>
<evidence type="ECO:0000256" key="8">
    <source>
        <dbReference type="ARBA" id="ARBA00023136"/>
    </source>
</evidence>
<dbReference type="InterPro" id="IPR055344">
    <property type="entry name" value="SecD_SecF_C_bact"/>
</dbReference>
<evidence type="ECO:0000256" key="9">
    <source>
        <dbReference type="HAMAP-Rule" id="MF_01463"/>
    </source>
</evidence>
<keyword evidence="14" id="KW-1185">Reference proteome</keyword>
<evidence type="ECO:0000256" key="3">
    <source>
        <dbReference type="ARBA" id="ARBA00022475"/>
    </source>
</evidence>
<evidence type="ECO:0000256" key="7">
    <source>
        <dbReference type="ARBA" id="ARBA00023010"/>
    </source>
</evidence>
<evidence type="ECO:0000256" key="6">
    <source>
        <dbReference type="ARBA" id="ARBA00022989"/>
    </source>
</evidence>
<feature type="transmembrane region" description="Helical" evidence="9">
    <location>
        <begin position="435"/>
        <end position="457"/>
    </location>
</feature>
<comment type="subcellular location">
    <subcellularLocation>
        <location evidence="1 9">Cell membrane</location>
        <topology evidence="1 9">Multi-pass membrane protein</topology>
    </subcellularLocation>
</comment>
<dbReference type="InterPro" id="IPR048631">
    <property type="entry name" value="SecD_1st"/>
</dbReference>
<dbReference type="InterPro" id="IPR054384">
    <property type="entry name" value="SecDF_P1_head"/>
</dbReference>
<keyword evidence="4 9" id="KW-0812">Transmembrane</keyword>
<dbReference type="AlphaFoldDB" id="A0A497XPQ1"/>
<dbReference type="HAMAP" id="MF_01463_B">
    <property type="entry name" value="SecD_B"/>
    <property type="match status" value="1"/>
</dbReference>
<dbReference type="InterPro" id="IPR022813">
    <property type="entry name" value="SecD/SecF_arch_bac"/>
</dbReference>
<feature type="transmembrane region" description="Helical" evidence="9">
    <location>
        <begin position="340"/>
        <end position="359"/>
    </location>
</feature>
<feature type="transmembrane region" description="Helical" evidence="9">
    <location>
        <begin position="392"/>
        <end position="414"/>
    </location>
</feature>
<comment type="caution">
    <text evidence="13">The sequence shown here is derived from an EMBL/GenBank/DDBJ whole genome shotgun (WGS) entry which is preliminary data.</text>
</comment>
<dbReference type="GO" id="GO:0043952">
    <property type="term" value="P:protein transport by the Sec complex"/>
    <property type="evidence" value="ECO:0007669"/>
    <property type="project" value="UniProtKB-UniRule"/>
</dbReference>
<evidence type="ECO:0000256" key="5">
    <source>
        <dbReference type="ARBA" id="ARBA00022927"/>
    </source>
</evidence>
<evidence type="ECO:0000256" key="4">
    <source>
        <dbReference type="ARBA" id="ARBA00022692"/>
    </source>
</evidence>
<evidence type="ECO:0000313" key="13">
    <source>
        <dbReference type="EMBL" id="RLJ70120.1"/>
    </source>
</evidence>
<keyword evidence="7 9" id="KW-0811">Translocation</keyword>
<comment type="function">
    <text evidence="9">Part of the Sec protein translocase complex. Interacts with the SecYEG preprotein conducting channel. SecDF uses the proton motive force (PMF) to complete protein translocation after the ATP-dependent function of SecA.</text>
</comment>
<accession>A0A497XPQ1</accession>
<dbReference type="Pfam" id="PF07549">
    <property type="entry name" value="Sec_GG"/>
    <property type="match status" value="1"/>
</dbReference>
<dbReference type="GO" id="GO:0006605">
    <property type="term" value="P:protein targeting"/>
    <property type="evidence" value="ECO:0007669"/>
    <property type="project" value="UniProtKB-UniRule"/>
</dbReference>
<dbReference type="NCBIfam" id="TIGR00916">
    <property type="entry name" value="2A0604s01"/>
    <property type="match status" value="1"/>
</dbReference>
<dbReference type="Pfam" id="PF22599">
    <property type="entry name" value="SecDF_P1_head"/>
    <property type="match status" value="1"/>
</dbReference>
<dbReference type="GO" id="GO:0015450">
    <property type="term" value="F:protein-transporting ATPase activity"/>
    <property type="evidence" value="ECO:0007669"/>
    <property type="project" value="InterPro"/>
</dbReference>
<feature type="domain" description="Protein export membrane protein SecD/SecF C-terminal" evidence="10">
    <location>
        <begin position="319"/>
        <end position="492"/>
    </location>
</feature>
<name>A0A497XPQ1_9AQUI</name>
<evidence type="ECO:0000256" key="2">
    <source>
        <dbReference type="ARBA" id="ARBA00022448"/>
    </source>
</evidence>
<proteinExistence type="inferred from homology"/>
<dbReference type="EMBL" id="RCCJ01000001">
    <property type="protein sequence ID" value="RLJ70120.1"/>
    <property type="molecule type" value="Genomic_DNA"/>
</dbReference>
<comment type="caution">
    <text evidence="9">Lacks conserved residue(s) required for the propagation of feature annotation.</text>
</comment>
<keyword evidence="6 9" id="KW-1133">Transmembrane helix</keyword>
<dbReference type="InterPro" id="IPR022646">
    <property type="entry name" value="SecD/SecF_CS"/>
</dbReference>
<keyword evidence="5 9" id="KW-0653">Protein transport</keyword>
<feature type="transmembrane region" description="Helical" evidence="9">
    <location>
        <begin position="366"/>
        <end position="386"/>
    </location>
</feature>
<dbReference type="Pfam" id="PF21760">
    <property type="entry name" value="SecD_1st"/>
    <property type="match status" value="1"/>
</dbReference>
<organism evidence="13 14">
    <name type="scientific">Hydrogenivirga caldilitoris</name>
    <dbReference type="NCBI Taxonomy" id="246264"/>
    <lineage>
        <taxon>Bacteria</taxon>
        <taxon>Pseudomonadati</taxon>
        <taxon>Aquificota</taxon>
        <taxon>Aquificia</taxon>
        <taxon>Aquificales</taxon>
        <taxon>Aquificaceae</taxon>
        <taxon>Hydrogenivirga</taxon>
    </lineage>
</organism>
<comment type="subunit">
    <text evidence="9">Forms a complex with SecF. Part of the essential Sec protein translocation apparatus which comprises SecA, SecYEG and auxiliary proteins SecDF. Other proteins may also be involved.</text>
</comment>
<sequence>MRNTTYNLIGFLVLLLLSISVAVYKPVNLGLDLKGGISMVLEPDYSRAVEHEYERTARFIDKTLREKNFRILDVTAHKDSIEVEYLEERELPSIANTLRETLKEITVEQMGEGILSVKFTGVYLEQLKKDIVDQTIEVLRNRIDKLGVAQPVVTRLGKERIVVELPGFLDIERAKRIIGSTASLELKLVVDSSPLREELEKKLTKNTEILPSRDGKEWFLVDKVPVVSGSDLKTAYITKDEFGAPAVGFELKSEAASKFGEFTSQNIGKRLAIVLEDRVVSAPVIRSRISDRGQITGNFTPDEVRDLSLILRTGALPTSLNILQEKVVGPSLGKDAIEQGIKAGILGFILLLVIVIARYKSAGVSATVSILMNGLLLWAGLAGLGATLTLPGIAGIILNMGIAVDSNVLIFERVKEELRLGNTLRKAIELGYRRTLSAVWDTHITLLVASLILFQFGSGPVKGFATTLAIGTIASFLSNVYYAKVFLDFLAKRGWLKV</sequence>
<dbReference type="RefSeq" id="WP_121009251.1">
    <property type="nucleotide sequence ID" value="NZ_RCCJ01000001.1"/>
</dbReference>
<keyword evidence="8 9" id="KW-0472">Membrane</keyword>
<evidence type="ECO:0000259" key="12">
    <source>
        <dbReference type="Pfam" id="PF22599"/>
    </source>
</evidence>
<protein>
    <recommendedName>
        <fullName evidence="9">Protein translocase subunit SecD</fullName>
    </recommendedName>
</protein>
<dbReference type="Gene3D" id="3.30.70.3400">
    <property type="match status" value="2"/>
</dbReference>
<dbReference type="Gene3D" id="3.30.1360.200">
    <property type="match status" value="1"/>
</dbReference>